<dbReference type="PANTHER" id="PTHR16161:SF0">
    <property type="entry name" value="TRANSCRIPTIONAL PROTEIN SWT1"/>
    <property type="match status" value="1"/>
</dbReference>
<sequence length="331" mass="36262">MGVIEFRTSFIPHVRSNHHLDFRTSSTKGTKWTGAFCSIASLSCAPPQKNNKIRTISDKRLLEQTVTGSVRCKMHELNLKGTHHQSSGFVFVSGGRRLASNFDSRTEVSGPGGLTLVIPWVVTQEVDGLKKSPGGLTLVIPWVVTQEVDGLKKDPSVGTQAQVSARFLSGYINKNISPVNVIGQSRLSVKNLERRWWVYRRNNDDRIIDLCVDMSEGGLNIILYSEDNGITAKAIIEGLKCARRLSLWPGPSGQAPRLQSRPRYTTGTATIEAGRSGPSGQAPRLPSRPRYKTGTSTIEAVALALVARLHASHPDPGIKRALPPSRRSLWP</sequence>
<protein>
    <recommendedName>
        <fullName evidence="2">PIN domain-containing protein</fullName>
    </recommendedName>
</protein>
<gene>
    <name evidence="3" type="ORF">JTE90_017043</name>
</gene>
<dbReference type="Gene3D" id="3.40.50.1010">
    <property type="entry name" value="5'-nuclease"/>
    <property type="match status" value="1"/>
</dbReference>
<feature type="region of interest" description="Disordered" evidence="1">
    <location>
        <begin position="268"/>
        <end position="291"/>
    </location>
</feature>
<dbReference type="GO" id="GO:0005634">
    <property type="term" value="C:nucleus"/>
    <property type="evidence" value="ECO:0007669"/>
    <property type="project" value="TreeGrafter"/>
</dbReference>
<dbReference type="AlphaFoldDB" id="A0AAV6UMR8"/>
<keyword evidence="4" id="KW-1185">Reference proteome</keyword>
<evidence type="ECO:0000256" key="1">
    <source>
        <dbReference type="SAM" id="MobiDB-lite"/>
    </source>
</evidence>
<dbReference type="Proteomes" id="UP000827092">
    <property type="component" value="Unassembled WGS sequence"/>
</dbReference>
<evidence type="ECO:0000313" key="3">
    <source>
        <dbReference type="EMBL" id="KAG8185019.1"/>
    </source>
</evidence>
<dbReference type="EMBL" id="JAFNEN010000349">
    <property type="protein sequence ID" value="KAG8185019.1"/>
    <property type="molecule type" value="Genomic_DNA"/>
</dbReference>
<proteinExistence type="predicted"/>
<feature type="domain" description="PIN" evidence="2">
    <location>
        <begin position="136"/>
        <end position="242"/>
    </location>
</feature>
<accession>A0AAV6UMR8</accession>
<organism evidence="3 4">
    <name type="scientific">Oedothorax gibbosus</name>
    <dbReference type="NCBI Taxonomy" id="931172"/>
    <lineage>
        <taxon>Eukaryota</taxon>
        <taxon>Metazoa</taxon>
        <taxon>Ecdysozoa</taxon>
        <taxon>Arthropoda</taxon>
        <taxon>Chelicerata</taxon>
        <taxon>Arachnida</taxon>
        <taxon>Araneae</taxon>
        <taxon>Araneomorphae</taxon>
        <taxon>Entelegynae</taxon>
        <taxon>Araneoidea</taxon>
        <taxon>Linyphiidae</taxon>
        <taxon>Erigoninae</taxon>
        <taxon>Oedothorax</taxon>
    </lineage>
</organism>
<reference evidence="3 4" key="1">
    <citation type="journal article" date="2022" name="Nat. Ecol. Evol.">
        <title>A masculinizing supergene underlies an exaggerated male reproductive morph in a spider.</title>
        <authorList>
            <person name="Hendrickx F."/>
            <person name="De Corte Z."/>
            <person name="Sonet G."/>
            <person name="Van Belleghem S.M."/>
            <person name="Kostlbacher S."/>
            <person name="Vangestel C."/>
        </authorList>
    </citation>
    <scope>NUCLEOTIDE SEQUENCE [LARGE SCALE GENOMIC DNA]</scope>
    <source>
        <strain evidence="3">W744_W776</strain>
    </source>
</reference>
<comment type="caution">
    <text evidence="3">The sequence shown here is derived from an EMBL/GenBank/DDBJ whole genome shotgun (WGS) entry which is preliminary data.</text>
</comment>
<dbReference type="Pfam" id="PF13638">
    <property type="entry name" value="PIN_4"/>
    <property type="match status" value="1"/>
</dbReference>
<dbReference type="InterPro" id="IPR002716">
    <property type="entry name" value="PIN_dom"/>
</dbReference>
<evidence type="ECO:0000313" key="4">
    <source>
        <dbReference type="Proteomes" id="UP000827092"/>
    </source>
</evidence>
<dbReference type="PANTHER" id="PTHR16161">
    <property type="entry name" value="TRANSCRIPTIONAL PROTEIN SWT1"/>
    <property type="match status" value="1"/>
</dbReference>
<dbReference type="InterPro" id="IPR052626">
    <property type="entry name" value="SWT1_Regulator"/>
</dbReference>
<evidence type="ECO:0000259" key="2">
    <source>
        <dbReference type="Pfam" id="PF13638"/>
    </source>
</evidence>
<name>A0AAV6UMR8_9ARAC</name>